<evidence type="ECO:0000256" key="9">
    <source>
        <dbReference type="ARBA" id="ARBA00022946"/>
    </source>
</evidence>
<evidence type="ECO:0000256" key="17">
    <source>
        <dbReference type="ARBA" id="ARBA00040123"/>
    </source>
</evidence>
<dbReference type="Pfam" id="PF03061">
    <property type="entry name" value="4HBT"/>
    <property type="match status" value="1"/>
</dbReference>
<evidence type="ECO:0000256" key="1">
    <source>
        <dbReference type="ARBA" id="ARBA00004170"/>
    </source>
</evidence>
<dbReference type="GO" id="GO:0016787">
    <property type="term" value="F:hydrolase activity"/>
    <property type="evidence" value="ECO:0007669"/>
    <property type="project" value="UniProtKB-KW"/>
</dbReference>
<evidence type="ECO:0000313" key="26">
    <source>
        <dbReference type="Proteomes" id="UP000011666"/>
    </source>
</evidence>
<evidence type="ECO:0000256" key="5">
    <source>
        <dbReference type="ARBA" id="ARBA00022490"/>
    </source>
</evidence>
<comment type="catalytic activity">
    <reaction evidence="14">
        <text>(9Z)-octadecenoyl-CoA + H2O = (9Z)-octadecenoate + CoA + H(+)</text>
        <dbReference type="Rhea" id="RHEA:40139"/>
        <dbReference type="ChEBI" id="CHEBI:15377"/>
        <dbReference type="ChEBI" id="CHEBI:15378"/>
        <dbReference type="ChEBI" id="CHEBI:30823"/>
        <dbReference type="ChEBI" id="CHEBI:57287"/>
        <dbReference type="ChEBI" id="CHEBI:57387"/>
    </reaction>
    <physiologicalReaction direction="left-to-right" evidence="14">
        <dbReference type="Rhea" id="RHEA:40140"/>
    </physiologicalReaction>
</comment>
<keyword evidence="4" id="KW-1003">Cell membrane</keyword>
<evidence type="ECO:0000256" key="6">
    <source>
        <dbReference type="ARBA" id="ARBA00022703"/>
    </source>
</evidence>
<keyword evidence="9" id="KW-0809">Transit peptide</keyword>
<evidence type="ECO:0000313" key="25">
    <source>
        <dbReference type="EMBL" id="GAC67820.1"/>
    </source>
</evidence>
<dbReference type="InterPro" id="IPR029069">
    <property type="entry name" value="HotDog_dom_sf"/>
</dbReference>
<dbReference type="eggNOG" id="COG2050">
    <property type="taxonomic scope" value="Bacteria"/>
</dbReference>
<dbReference type="GO" id="GO:0016020">
    <property type="term" value="C:membrane"/>
    <property type="evidence" value="ECO:0007669"/>
    <property type="project" value="UniProtKB-SubCell"/>
</dbReference>
<accession>M0QGR8</accession>
<dbReference type="SUPFAM" id="SSF54637">
    <property type="entry name" value="Thioesterase/thiol ester dehydrase-isomerase"/>
    <property type="match status" value="1"/>
</dbReference>
<evidence type="ECO:0000256" key="11">
    <source>
        <dbReference type="ARBA" id="ARBA00023136"/>
    </source>
</evidence>
<dbReference type="EMBL" id="BANX01000011">
    <property type="protein sequence ID" value="GAC67820.1"/>
    <property type="molecule type" value="Genomic_DNA"/>
</dbReference>
<evidence type="ECO:0000256" key="8">
    <source>
        <dbReference type="ARBA" id="ARBA00022832"/>
    </source>
</evidence>
<comment type="catalytic activity">
    <reaction evidence="13">
        <text>(5Z,8Z,11Z,14Z)-eicosatetraenoyl-CoA + H2O = (5Z,8Z,11Z,14Z)-eicosatetraenoate + CoA + H(+)</text>
        <dbReference type="Rhea" id="RHEA:40151"/>
        <dbReference type="ChEBI" id="CHEBI:15377"/>
        <dbReference type="ChEBI" id="CHEBI:15378"/>
        <dbReference type="ChEBI" id="CHEBI:32395"/>
        <dbReference type="ChEBI" id="CHEBI:57287"/>
        <dbReference type="ChEBI" id="CHEBI:57368"/>
    </reaction>
    <physiologicalReaction direction="left-to-right" evidence="13">
        <dbReference type="Rhea" id="RHEA:40152"/>
    </physiologicalReaction>
</comment>
<dbReference type="GO" id="GO:0006631">
    <property type="term" value="P:fatty acid metabolic process"/>
    <property type="evidence" value="ECO:0007669"/>
    <property type="project" value="UniProtKB-KW"/>
</dbReference>
<dbReference type="STRING" id="1223545.GS4_11_00890"/>
<keyword evidence="7" id="KW-0378">Hydrolase</keyword>
<evidence type="ECO:0000256" key="10">
    <source>
        <dbReference type="ARBA" id="ARBA00023098"/>
    </source>
</evidence>
<keyword evidence="6" id="KW-0053">Apoptosis</keyword>
<evidence type="ECO:0000256" key="2">
    <source>
        <dbReference type="ARBA" id="ARBA00004496"/>
    </source>
</evidence>
<gene>
    <name evidence="25" type="ORF">GS4_11_00890</name>
</gene>
<dbReference type="Gene3D" id="3.10.129.10">
    <property type="entry name" value="Hotdog Thioesterase"/>
    <property type="match status" value="1"/>
</dbReference>
<evidence type="ECO:0000256" key="7">
    <source>
        <dbReference type="ARBA" id="ARBA00022801"/>
    </source>
</evidence>
<protein>
    <recommendedName>
        <fullName evidence="17">Acyl-coenzyme A thioesterase THEM4</fullName>
        <ecNumber evidence="16">3.1.2.2</ecNumber>
    </recommendedName>
    <alternativeName>
        <fullName evidence="18">Thioesterase superfamily member 4</fullName>
    </alternativeName>
</protein>
<dbReference type="AlphaFoldDB" id="M0QGR8"/>
<sequence>MSRPETDSPGAGMEFTLEDISDEEIMRRRALYEPFTDSVRDLIDAVIRTEVDDATVRQAQAEIAGVVQRLRTQQMDGAYGVRYTADKKGMAWGNAVIGLRNAIAPPLVLRPGDDGGVVTDATLGAAYEGPSGLVHGGVCAMLFDHVLGEAASVDGIPCFTGTISVRYLRPTPLGPIRIDAAISGRDGRKKIVRGTLSGPDGVTAEAEGIFIVPREFEGQAFSSWVS</sequence>
<evidence type="ECO:0000256" key="23">
    <source>
        <dbReference type="ARBA" id="ARBA00048180"/>
    </source>
</evidence>
<comment type="catalytic activity">
    <reaction evidence="22">
        <text>dodecanoyl-CoA + H2O = dodecanoate + CoA + H(+)</text>
        <dbReference type="Rhea" id="RHEA:30135"/>
        <dbReference type="ChEBI" id="CHEBI:15377"/>
        <dbReference type="ChEBI" id="CHEBI:15378"/>
        <dbReference type="ChEBI" id="CHEBI:18262"/>
        <dbReference type="ChEBI" id="CHEBI:57287"/>
        <dbReference type="ChEBI" id="CHEBI:57375"/>
    </reaction>
    <physiologicalReaction direction="left-to-right" evidence="22">
        <dbReference type="Rhea" id="RHEA:30136"/>
    </physiologicalReaction>
</comment>
<evidence type="ECO:0000256" key="15">
    <source>
        <dbReference type="ARBA" id="ARBA00038456"/>
    </source>
</evidence>
<comment type="catalytic activity">
    <reaction evidence="19">
        <text>octanoyl-CoA + H2O = octanoate + CoA + H(+)</text>
        <dbReference type="Rhea" id="RHEA:30143"/>
        <dbReference type="ChEBI" id="CHEBI:15377"/>
        <dbReference type="ChEBI" id="CHEBI:15378"/>
        <dbReference type="ChEBI" id="CHEBI:25646"/>
        <dbReference type="ChEBI" id="CHEBI:57287"/>
        <dbReference type="ChEBI" id="CHEBI:57386"/>
    </reaction>
    <physiologicalReaction direction="left-to-right" evidence="19">
        <dbReference type="Rhea" id="RHEA:30144"/>
    </physiologicalReaction>
</comment>
<proteinExistence type="inferred from homology"/>
<comment type="catalytic activity">
    <reaction evidence="21">
        <text>decanoyl-CoA + H2O = decanoate + CoA + H(+)</text>
        <dbReference type="Rhea" id="RHEA:40059"/>
        <dbReference type="ChEBI" id="CHEBI:15377"/>
        <dbReference type="ChEBI" id="CHEBI:15378"/>
        <dbReference type="ChEBI" id="CHEBI:27689"/>
        <dbReference type="ChEBI" id="CHEBI:57287"/>
        <dbReference type="ChEBI" id="CHEBI:61430"/>
    </reaction>
    <physiologicalReaction direction="left-to-right" evidence="21">
        <dbReference type="Rhea" id="RHEA:40060"/>
    </physiologicalReaction>
</comment>
<evidence type="ECO:0000256" key="13">
    <source>
        <dbReference type="ARBA" id="ARBA00035852"/>
    </source>
</evidence>
<evidence type="ECO:0000256" key="16">
    <source>
        <dbReference type="ARBA" id="ARBA00038848"/>
    </source>
</evidence>
<evidence type="ECO:0000256" key="21">
    <source>
        <dbReference type="ARBA" id="ARBA00047969"/>
    </source>
</evidence>
<reference evidence="25 26" key="1">
    <citation type="submission" date="2013-01" db="EMBL/GenBank/DDBJ databases">
        <title>Whole genome shotgun sequence of Gordonia soli NBRC 108243.</title>
        <authorList>
            <person name="Isaki-Nakamura S."/>
            <person name="Hosoyama A."/>
            <person name="Tsuchikane K."/>
            <person name="Ando Y."/>
            <person name="Baba S."/>
            <person name="Ohji S."/>
            <person name="Hamada M."/>
            <person name="Tamura T."/>
            <person name="Yamazoe A."/>
            <person name="Yamazaki S."/>
            <person name="Fujita N."/>
        </authorList>
    </citation>
    <scope>NUCLEOTIDE SEQUENCE [LARGE SCALE GENOMIC DNA]</scope>
    <source>
        <strain evidence="25 26">NBRC 108243</strain>
    </source>
</reference>
<keyword evidence="26" id="KW-1185">Reference proteome</keyword>
<dbReference type="Proteomes" id="UP000011666">
    <property type="component" value="Unassembled WGS sequence"/>
</dbReference>
<organism evidence="25 26">
    <name type="scientific">Gordonia soli NBRC 108243</name>
    <dbReference type="NCBI Taxonomy" id="1223545"/>
    <lineage>
        <taxon>Bacteria</taxon>
        <taxon>Bacillati</taxon>
        <taxon>Actinomycetota</taxon>
        <taxon>Actinomycetes</taxon>
        <taxon>Mycobacteriales</taxon>
        <taxon>Gordoniaceae</taxon>
        <taxon>Gordonia</taxon>
    </lineage>
</organism>
<evidence type="ECO:0000256" key="20">
    <source>
        <dbReference type="ARBA" id="ARBA00047734"/>
    </source>
</evidence>
<dbReference type="PANTHER" id="PTHR12418">
    <property type="entry name" value="ACYL-COENZYME A THIOESTERASE THEM4"/>
    <property type="match status" value="1"/>
</dbReference>
<keyword evidence="11" id="KW-0472">Membrane</keyword>
<dbReference type="GO" id="GO:0005737">
    <property type="term" value="C:cytoplasm"/>
    <property type="evidence" value="ECO:0007669"/>
    <property type="project" value="UniProtKB-SubCell"/>
</dbReference>
<comment type="caution">
    <text evidence="25">The sequence shown here is derived from an EMBL/GenBank/DDBJ whole genome shotgun (WGS) entry which is preliminary data.</text>
</comment>
<comment type="catalytic activity">
    <reaction evidence="23">
        <text>tetradecanoyl-CoA + H2O = tetradecanoate + CoA + H(+)</text>
        <dbReference type="Rhea" id="RHEA:40119"/>
        <dbReference type="ChEBI" id="CHEBI:15377"/>
        <dbReference type="ChEBI" id="CHEBI:15378"/>
        <dbReference type="ChEBI" id="CHEBI:30807"/>
        <dbReference type="ChEBI" id="CHEBI:57287"/>
        <dbReference type="ChEBI" id="CHEBI:57385"/>
    </reaction>
    <physiologicalReaction direction="left-to-right" evidence="23">
        <dbReference type="Rhea" id="RHEA:40120"/>
    </physiologicalReaction>
</comment>
<evidence type="ECO:0000259" key="24">
    <source>
        <dbReference type="Pfam" id="PF03061"/>
    </source>
</evidence>
<dbReference type="InterPro" id="IPR052365">
    <property type="entry name" value="THEM4/THEM5_acyl-CoA_thioest"/>
</dbReference>
<keyword evidence="8" id="KW-0276">Fatty acid metabolism</keyword>
<dbReference type="InterPro" id="IPR006683">
    <property type="entry name" value="Thioestr_dom"/>
</dbReference>
<evidence type="ECO:0000256" key="18">
    <source>
        <dbReference type="ARBA" id="ARBA00043210"/>
    </source>
</evidence>
<keyword evidence="10" id="KW-0443">Lipid metabolism</keyword>
<comment type="catalytic activity">
    <reaction evidence="20">
        <text>hexadecanoyl-CoA + H2O = hexadecanoate + CoA + H(+)</text>
        <dbReference type="Rhea" id="RHEA:16645"/>
        <dbReference type="ChEBI" id="CHEBI:7896"/>
        <dbReference type="ChEBI" id="CHEBI:15377"/>
        <dbReference type="ChEBI" id="CHEBI:15378"/>
        <dbReference type="ChEBI" id="CHEBI:57287"/>
        <dbReference type="ChEBI" id="CHEBI:57379"/>
        <dbReference type="EC" id="3.1.2.2"/>
    </reaction>
    <physiologicalReaction direction="left-to-right" evidence="20">
        <dbReference type="Rhea" id="RHEA:16646"/>
    </physiologicalReaction>
</comment>
<evidence type="ECO:0000256" key="14">
    <source>
        <dbReference type="ARBA" id="ARBA00037002"/>
    </source>
</evidence>
<evidence type="ECO:0000256" key="19">
    <source>
        <dbReference type="ARBA" id="ARBA00047588"/>
    </source>
</evidence>
<evidence type="ECO:0000256" key="22">
    <source>
        <dbReference type="ARBA" id="ARBA00048074"/>
    </source>
</evidence>
<dbReference type="EC" id="3.1.2.2" evidence="16"/>
<comment type="similarity">
    <text evidence="15">Belongs to the THEM4/THEM5 thioesterase family.</text>
</comment>
<keyword evidence="5" id="KW-0963">Cytoplasm</keyword>
<dbReference type="CDD" id="cd03443">
    <property type="entry name" value="PaaI_thioesterase"/>
    <property type="match status" value="1"/>
</dbReference>
<feature type="domain" description="Thioesterase" evidence="24">
    <location>
        <begin position="132"/>
        <end position="183"/>
    </location>
</feature>
<comment type="subcellular location">
    <subcellularLocation>
        <location evidence="3">Cell projection</location>
        <location evidence="3">Ruffle membrane</location>
    </subcellularLocation>
    <subcellularLocation>
        <location evidence="2">Cytoplasm</location>
    </subcellularLocation>
    <subcellularLocation>
        <location evidence="1">Membrane</location>
        <topology evidence="1">Peripheral membrane protein</topology>
    </subcellularLocation>
</comment>
<evidence type="ECO:0000256" key="12">
    <source>
        <dbReference type="ARBA" id="ARBA00023273"/>
    </source>
</evidence>
<evidence type="ECO:0000256" key="4">
    <source>
        <dbReference type="ARBA" id="ARBA00022475"/>
    </source>
</evidence>
<name>M0QGR8_9ACTN</name>
<keyword evidence="12" id="KW-0966">Cell projection</keyword>
<dbReference type="PANTHER" id="PTHR12418:SF19">
    <property type="entry name" value="ACYL-COENZYME A THIOESTERASE THEM4"/>
    <property type="match status" value="1"/>
</dbReference>
<evidence type="ECO:0000256" key="3">
    <source>
        <dbReference type="ARBA" id="ARBA00004632"/>
    </source>
</evidence>